<evidence type="ECO:0000313" key="10">
    <source>
        <dbReference type="Proteomes" id="UP000254866"/>
    </source>
</evidence>
<dbReference type="OrthoDB" id="10021397at2759"/>
<keyword evidence="5 7" id="KW-0472">Membrane</keyword>
<dbReference type="InterPro" id="IPR036259">
    <property type="entry name" value="MFS_trans_sf"/>
</dbReference>
<feature type="region of interest" description="Disordered" evidence="6">
    <location>
        <begin position="1"/>
        <end position="33"/>
    </location>
</feature>
<evidence type="ECO:0000256" key="3">
    <source>
        <dbReference type="ARBA" id="ARBA00022692"/>
    </source>
</evidence>
<feature type="compositionally biased region" description="Low complexity" evidence="6">
    <location>
        <begin position="44"/>
        <end position="58"/>
    </location>
</feature>
<dbReference type="InterPro" id="IPR020846">
    <property type="entry name" value="MFS_dom"/>
</dbReference>
<dbReference type="EMBL" id="NPIC01000001">
    <property type="protein sequence ID" value="RDL42232.1"/>
    <property type="molecule type" value="Genomic_DNA"/>
</dbReference>
<comment type="caution">
    <text evidence="9">The sequence shown here is derived from an EMBL/GenBank/DDBJ whole genome shotgun (WGS) entry which is preliminary data.</text>
</comment>
<evidence type="ECO:0000256" key="6">
    <source>
        <dbReference type="SAM" id="MobiDB-lite"/>
    </source>
</evidence>
<dbReference type="FunFam" id="1.20.1250.20:FF:000196">
    <property type="entry name" value="MFS toxin efflux pump (AflT)"/>
    <property type="match status" value="1"/>
</dbReference>
<feature type="transmembrane region" description="Helical" evidence="7">
    <location>
        <begin position="224"/>
        <end position="249"/>
    </location>
</feature>
<evidence type="ECO:0000313" key="9">
    <source>
        <dbReference type="EMBL" id="RDL42232.1"/>
    </source>
</evidence>
<feature type="transmembrane region" description="Helical" evidence="7">
    <location>
        <begin position="327"/>
        <end position="349"/>
    </location>
</feature>
<dbReference type="FunFam" id="1.20.1720.10:FF:000012">
    <property type="entry name" value="MFS toxin efflux pump (AflT)"/>
    <property type="match status" value="1"/>
</dbReference>
<dbReference type="GO" id="GO:0005886">
    <property type="term" value="C:plasma membrane"/>
    <property type="evidence" value="ECO:0007669"/>
    <property type="project" value="TreeGrafter"/>
</dbReference>
<feature type="domain" description="Major facilitator superfamily (MFS) profile" evidence="8">
    <location>
        <begin position="134"/>
        <end position="631"/>
    </location>
</feature>
<dbReference type="PROSITE" id="PS50850">
    <property type="entry name" value="MFS"/>
    <property type="match status" value="1"/>
</dbReference>
<organism evidence="9 10">
    <name type="scientific">Venustampulla echinocandica</name>
    <dbReference type="NCBI Taxonomy" id="2656787"/>
    <lineage>
        <taxon>Eukaryota</taxon>
        <taxon>Fungi</taxon>
        <taxon>Dikarya</taxon>
        <taxon>Ascomycota</taxon>
        <taxon>Pezizomycotina</taxon>
        <taxon>Leotiomycetes</taxon>
        <taxon>Helotiales</taxon>
        <taxon>Pleuroascaceae</taxon>
        <taxon>Venustampulla</taxon>
    </lineage>
</organism>
<comment type="subcellular location">
    <subcellularLocation>
        <location evidence="1">Membrane</location>
        <topology evidence="1">Multi-pass membrane protein</topology>
    </subcellularLocation>
</comment>
<protein>
    <recommendedName>
        <fullName evidence="8">Major facilitator superfamily (MFS) profile domain-containing protein</fullName>
    </recommendedName>
</protein>
<name>A0A370U390_9HELO</name>
<feature type="transmembrane region" description="Helical" evidence="7">
    <location>
        <begin position="199"/>
        <end position="218"/>
    </location>
</feature>
<evidence type="ECO:0000256" key="1">
    <source>
        <dbReference type="ARBA" id="ARBA00004141"/>
    </source>
</evidence>
<feature type="transmembrane region" description="Helical" evidence="7">
    <location>
        <begin position="396"/>
        <end position="417"/>
    </location>
</feature>
<dbReference type="InterPro" id="IPR011701">
    <property type="entry name" value="MFS"/>
</dbReference>
<keyword evidence="10" id="KW-1185">Reference proteome</keyword>
<dbReference type="Proteomes" id="UP000254866">
    <property type="component" value="Unassembled WGS sequence"/>
</dbReference>
<dbReference type="RefSeq" id="XP_031874888.1">
    <property type="nucleotide sequence ID" value="XM_032010834.1"/>
</dbReference>
<keyword evidence="3 7" id="KW-0812">Transmembrane</keyword>
<proteinExistence type="predicted"/>
<feature type="transmembrane region" description="Helical" evidence="7">
    <location>
        <begin position="287"/>
        <end position="307"/>
    </location>
</feature>
<feature type="transmembrane region" description="Helical" evidence="7">
    <location>
        <begin position="464"/>
        <end position="485"/>
    </location>
</feature>
<feature type="transmembrane region" description="Helical" evidence="7">
    <location>
        <begin position="355"/>
        <end position="375"/>
    </location>
</feature>
<dbReference type="GeneID" id="43595060"/>
<dbReference type="PANTHER" id="PTHR23501">
    <property type="entry name" value="MAJOR FACILITATOR SUPERFAMILY"/>
    <property type="match status" value="1"/>
</dbReference>
<dbReference type="Gene3D" id="1.20.1250.20">
    <property type="entry name" value="MFS general substrate transporter like domains"/>
    <property type="match status" value="1"/>
</dbReference>
<reference evidence="9 10" key="1">
    <citation type="journal article" date="2018" name="IMA Fungus">
        <title>IMA Genome-F 9: Draft genome sequence of Annulohypoxylon stygium, Aspergillus mulundensis, Berkeleyomyces basicola (syn. Thielaviopsis basicola), Ceratocystis smalleyi, two Cercospora beticola strains, Coleophoma cylindrospora, Fusarium fracticaudum, Phialophora cf. hyalina, and Morchella septimelata.</title>
        <authorList>
            <person name="Wingfield B.D."/>
            <person name="Bills G.F."/>
            <person name="Dong Y."/>
            <person name="Huang W."/>
            <person name="Nel W.J."/>
            <person name="Swalarsk-Parry B.S."/>
            <person name="Vaghefi N."/>
            <person name="Wilken P.M."/>
            <person name="An Z."/>
            <person name="de Beer Z.W."/>
            <person name="De Vos L."/>
            <person name="Chen L."/>
            <person name="Duong T.A."/>
            <person name="Gao Y."/>
            <person name="Hammerbacher A."/>
            <person name="Kikkert J.R."/>
            <person name="Li Y."/>
            <person name="Li H."/>
            <person name="Li K."/>
            <person name="Li Q."/>
            <person name="Liu X."/>
            <person name="Ma X."/>
            <person name="Naidoo K."/>
            <person name="Pethybridge S.J."/>
            <person name="Sun J."/>
            <person name="Steenkamp E.T."/>
            <person name="van der Nest M.A."/>
            <person name="van Wyk S."/>
            <person name="Wingfield M.J."/>
            <person name="Xiong C."/>
            <person name="Yue Q."/>
            <person name="Zhang X."/>
        </authorList>
    </citation>
    <scope>NUCLEOTIDE SEQUENCE [LARGE SCALE GENOMIC DNA]</scope>
    <source>
        <strain evidence="9 10">BP 5553</strain>
    </source>
</reference>
<evidence type="ECO:0000256" key="4">
    <source>
        <dbReference type="ARBA" id="ARBA00022989"/>
    </source>
</evidence>
<feature type="transmembrane region" description="Helical" evidence="7">
    <location>
        <begin position="588"/>
        <end position="612"/>
    </location>
</feature>
<evidence type="ECO:0000256" key="5">
    <source>
        <dbReference type="ARBA" id="ARBA00023136"/>
    </source>
</evidence>
<feature type="transmembrane region" description="Helical" evidence="7">
    <location>
        <begin position="437"/>
        <end position="457"/>
    </location>
</feature>
<dbReference type="PANTHER" id="PTHR23501:SF177">
    <property type="entry name" value="MAJOR FACILITATOR SUPERFAMILY (MFS) PROFILE DOMAIN-CONTAINING PROTEIN-RELATED"/>
    <property type="match status" value="1"/>
</dbReference>
<dbReference type="Gene3D" id="1.20.1720.10">
    <property type="entry name" value="Multidrug resistance protein D"/>
    <property type="match status" value="1"/>
</dbReference>
<dbReference type="Pfam" id="PF07690">
    <property type="entry name" value="MFS_1"/>
    <property type="match status" value="1"/>
</dbReference>
<dbReference type="SUPFAM" id="SSF103473">
    <property type="entry name" value="MFS general substrate transporter"/>
    <property type="match status" value="1"/>
</dbReference>
<dbReference type="AlphaFoldDB" id="A0A370U390"/>
<dbReference type="GO" id="GO:0022857">
    <property type="term" value="F:transmembrane transporter activity"/>
    <property type="evidence" value="ECO:0007669"/>
    <property type="project" value="InterPro"/>
</dbReference>
<feature type="transmembrane region" description="Helical" evidence="7">
    <location>
        <begin position="524"/>
        <end position="548"/>
    </location>
</feature>
<evidence type="ECO:0000256" key="7">
    <source>
        <dbReference type="SAM" id="Phobius"/>
    </source>
</evidence>
<keyword evidence="2" id="KW-0813">Transport</keyword>
<feature type="region of interest" description="Disordered" evidence="6">
    <location>
        <begin position="39"/>
        <end position="58"/>
    </location>
</feature>
<feature type="transmembrane region" description="Helical" evidence="7">
    <location>
        <begin position="491"/>
        <end position="512"/>
    </location>
</feature>
<gene>
    <name evidence="9" type="ORF">BP5553_02211</name>
</gene>
<evidence type="ECO:0000256" key="2">
    <source>
        <dbReference type="ARBA" id="ARBA00022448"/>
    </source>
</evidence>
<dbReference type="CDD" id="cd17502">
    <property type="entry name" value="MFS_Azr1_MDR_like"/>
    <property type="match status" value="1"/>
</dbReference>
<evidence type="ECO:0000259" key="8">
    <source>
        <dbReference type="PROSITE" id="PS50850"/>
    </source>
</evidence>
<keyword evidence="4 7" id="KW-1133">Transmembrane helix</keyword>
<sequence length="631" mass="67062">MGAAVETGNREQGPGKLQAAANPCRRSPPATKAADRVTQELSKSNHATSMSAASNTTSLLRKSNSWKNRNLIVDITPTTIVIPIADMGVSSSPKTESLRLKEPFQSVEHEQTVSIAPGERVENDSSSSTDDLDEYPHGIRLVFVVALDMNIVTTAIPRITAEFHSLDQVGWYGSAFFLTLATFQSTWGKLYKYFSLKWIFLISILFFEVGSLICGVAKDSTTLIVGRAITGFGAAGVISGCYIIIAFIAPPKKVPAYTGIIGGVFGVASVAGPLLGGVFADDVSWRWCFYINLPIGGASLALLLIYFKTPKAATPAIATIREKLLNLDVAGSFLVMAALICFLLVTEWAGATKAWSSPTVIGTLVTFTVLLMAFIGNEIWQGERALMISRLIKQRIIAASCLYVFFQSGGNFVFTYYIPIYFQAIDGASAAESGIRLLPFIVGSALMAITSGFLIVWIGYFTPLLVVGSGLFAVGSGLIYTLGIGSGSAKYICYQAILGIGQGLAIQVPVIICQAFSEASDIPAVTAMVLFFQMMGGAVFVSVGQSIFTNLLLTNLPPNVNPADILQTGASSLRERFRSEDLPGIHHAYLTGLKGTFALGIALAVAAVVASLGPPIRTVKNRNNAVAAVGA</sequence>
<accession>A0A370U390</accession>
<feature type="region of interest" description="Disordered" evidence="6">
    <location>
        <begin position="105"/>
        <end position="132"/>
    </location>
</feature>
<feature type="transmembrane region" description="Helical" evidence="7">
    <location>
        <begin position="256"/>
        <end position="275"/>
    </location>
</feature>